<comment type="function">
    <text evidence="2">Binds amino acids.</text>
</comment>
<proteinExistence type="predicted"/>
<keyword evidence="4" id="KW-1185">Reference proteome</keyword>
<evidence type="ECO:0000313" key="3">
    <source>
        <dbReference type="EMBL" id="KAL2542335.1"/>
    </source>
</evidence>
<evidence type="ECO:0000313" key="4">
    <source>
        <dbReference type="Proteomes" id="UP001604336"/>
    </source>
</evidence>
<dbReference type="EMBL" id="JBFOLK010000001">
    <property type="protein sequence ID" value="KAL2542335.1"/>
    <property type="molecule type" value="Genomic_DNA"/>
</dbReference>
<accession>A0ABD1VYJ7</accession>
<keyword evidence="1 2" id="KW-0677">Repeat</keyword>
<dbReference type="GO" id="GO:0016597">
    <property type="term" value="F:amino acid binding"/>
    <property type="evidence" value="ECO:0007669"/>
    <property type="project" value="UniProtKB-UniRule"/>
</dbReference>
<comment type="caution">
    <text evidence="3">The sequence shown here is derived from an EMBL/GenBank/DDBJ whole genome shotgun (WGS) entry which is preliminary data.</text>
</comment>
<organism evidence="3 4">
    <name type="scientific">Abeliophyllum distichum</name>
    <dbReference type="NCBI Taxonomy" id="126358"/>
    <lineage>
        <taxon>Eukaryota</taxon>
        <taxon>Viridiplantae</taxon>
        <taxon>Streptophyta</taxon>
        <taxon>Embryophyta</taxon>
        <taxon>Tracheophyta</taxon>
        <taxon>Spermatophyta</taxon>
        <taxon>Magnoliopsida</taxon>
        <taxon>eudicotyledons</taxon>
        <taxon>Gunneridae</taxon>
        <taxon>Pentapetalae</taxon>
        <taxon>asterids</taxon>
        <taxon>lamiids</taxon>
        <taxon>Lamiales</taxon>
        <taxon>Oleaceae</taxon>
        <taxon>Forsythieae</taxon>
        <taxon>Abeliophyllum</taxon>
    </lineage>
</organism>
<dbReference type="PANTHER" id="PTHR31096">
    <property type="entry name" value="ACT DOMAIN-CONTAINING PROTEIN ACR4-RELATED"/>
    <property type="match status" value="1"/>
</dbReference>
<dbReference type="InterPro" id="IPR040217">
    <property type="entry name" value="ACR1-12"/>
</dbReference>
<dbReference type="Proteomes" id="UP001604336">
    <property type="component" value="Unassembled WGS sequence"/>
</dbReference>
<evidence type="ECO:0000256" key="2">
    <source>
        <dbReference type="RuleBase" id="RU369043"/>
    </source>
</evidence>
<protein>
    <recommendedName>
        <fullName evidence="2">ACT domain-containing protein ACR</fullName>
    </recommendedName>
    <alternativeName>
        <fullName evidence="2">Protein ACT DOMAIN REPEATS</fullName>
    </alternativeName>
</protein>
<dbReference type="Pfam" id="PF24931">
    <property type="entry name" value="ACT_ACR9_3rd"/>
    <property type="match status" value="1"/>
</dbReference>
<gene>
    <name evidence="3" type="ORF">Adt_03313</name>
</gene>
<reference evidence="4" key="1">
    <citation type="submission" date="2024-07" db="EMBL/GenBank/DDBJ databases">
        <title>Two chromosome-level genome assemblies of Korean endemic species Abeliophyllum distichum and Forsythia ovata (Oleaceae).</title>
        <authorList>
            <person name="Jang H."/>
        </authorList>
    </citation>
    <scope>NUCLEOTIDE SEQUENCE [LARGE SCALE GENOMIC DNA]</scope>
</reference>
<evidence type="ECO:0000256" key="1">
    <source>
        <dbReference type="ARBA" id="ARBA00022737"/>
    </source>
</evidence>
<dbReference type="PANTHER" id="PTHR31096:SF15">
    <property type="entry name" value="ACT DOMAIN-CONTAINING PROTEIN ACR"/>
    <property type="match status" value="1"/>
</dbReference>
<dbReference type="AlphaFoldDB" id="A0ABD1VYJ7"/>
<name>A0ABD1VYJ7_9LAMI</name>
<sequence length="235" mass="26990">MSQSIQPLSRRAKTVQACFQVFVVLTDLNFNVVVAEVWTHNSRMASVIYITDEANGLAIDDPDQLARSSRRRANTHFLLVLLVQIGCYIKMMYANQDYDIDHVEHSTIVCRKPLITVENCEDKGYTVVNLSCVDRPKLVYNTVCTLTDMQYVVFYAIIISEGPNAHQEYYIRHVDGCKISSEVERQHVIDCLETAIKRQISEVMTKLKVLVNLKEMARGLSCLGHDYKLQWRKQI</sequence>